<keyword evidence="2" id="KW-0238">DNA-binding</keyword>
<feature type="domain" description="HTH arsR-type" evidence="5">
    <location>
        <begin position="1"/>
        <end position="95"/>
    </location>
</feature>
<evidence type="ECO:0000256" key="2">
    <source>
        <dbReference type="ARBA" id="ARBA00023125"/>
    </source>
</evidence>
<dbReference type="Proteomes" id="UP000805614">
    <property type="component" value="Unassembled WGS sequence"/>
</dbReference>
<evidence type="ECO:0000256" key="3">
    <source>
        <dbReference type="ARBA" id="ARBA00023163"/>
    </source>
</evidence>
<dbReference type="PROSITE" id="PS50987">
    <property type="entry name" value="HTH_ARSR_2"/>
    <property type="match status" value="1"/>
</dbReference>
<dbReference type="PRINTS" id="PR00778">
    <property type="entry name" value="HTHARSR"/>
</dbReference>
<dbReference type="SMART" id="SM00418">
    <property type="entry name" value="HTH_ARSR"/>
    <property type="match status" value="1"/>
</dbReference>
<dbReference type="InterPro" id="IPR036390">
    <property type="entry name" value="WH_DNA-bd_sf"/>
</dbReference>
<dbReference type="SUPFAM" id="SSF46785">
    <property type="entry name" value="Winged helix' DNA-binding domain"/>
    <property type="match status" value="1"/>
</dbReference>
<evidence type="ECO:0000256" key="4">
    <source>
        <dbReference type="SAM" id="MobiDB-lite"/>
    </source>
</evidence>
<dbReference type="Pfam" id="PF12840">
    <property type="entry name" value="HTH_20"/>
    <property type="match status" value="1"/>
</dbReference>
<dbReference type="InterPro" id="IPR036388">
    <property type="entry name" value="WH-like_DNA-bd_sf"/>
</dbReference>
<dbReference type="RefSeq" id="WP_187244445.1">
    <property type="nucleotide sequence ID" value="NZ_BAAAOK010000004.1"/>
</dbReference>
<dbReference type="InterPro" id="IPR001845">
    <property type="entry name" value="HTH_ArsR_DNA-bd_dom"/>
</dbReference>
<evidence type="ECO:0000313" key="6">
    <source>
        <dbReference type="EMBL" id="MBC6467424.1"/>
    </source>
</evidence>
<evidence type="ECO:0000259" key="5">
    <source>
        <dbReference type="PROSITE" id="PS50987"/>
    </source>
</evidence>
<keyword evidence="7" id="KW-1185">Reference proteome</keyword>
<feature type="region of interest" description="Disordered" evidence="4">
    <location>
        <begin position="95"/>
        <end position="115"/>
    </location>
</feature>
<comment type="caution">
    <text evidence="6">The sequence shown here is derived from an EMBL/GenBank/DDBJ whole genome shotgun (WGS) entry which is preliminary data.</text>
</comment>
<organism evidence="6 7">
    <name type="scientific">Actinomadura alba</name>
    <dbReference type="NCBI Taxonomy" id="406431"/>
    <lineage>
        <taxon>Bacteria</taxon>
        <taxon>Bacillati</taxon>
        <taxon>Actinomycetota</taxon>
        <taxon>Actinomycetes</taxon>
        <taxon>Streptosporangiales</taxon>
        <taxon>Thermomonosporaceae</taxon>
        <taxon>Actinomadura</taxon>
    </lineage>
</organism>
<dbReference type="InterPro" id="IPR051081">
    <property type="entry name" value="HTH_MetalResp_TranReg"/>
</dbReference>
<gene>
    <name evidence="6" type="ORF">HKK74_18270</name>
</gene>
<protein>
    <submittedName>
        <fullName evidence="6">Winged helix-turn-helix transcriptional regulator</fullName>
    </submittedName>
</protein>
<keyword evidence="1" id="KW-0805">Transcription regulation</keyword>
<sequence length="115" mass="13182">MDEALRAIADPTRRAILMLLRDGEVAAGDIAQRFPALSRPAVSQHLRVLAHAGLVEVRRDGNRRLYRLRREGLAEAAGFFTEMWSDRLGRLKHAAEREERQQRTHMRDEDERGPA</sequence>
<keyword evidence="3" id="KW-0804">Transcription</keyword>
<evidence type="ECO:0000313" key="7">
    <source>
        <dbReference type="Proteomes" id="UP000805614"/>
    </source>
</evidence>
<proteinExistence type="predicted"/>
<dbReference type="CDD" id="cd00090">
    <property type="entry name" value="HTH_ARSR"/>
    <property type="match status" value="1"/>
</dbReference>
<dbReference type="InterPro" id="IPR011991">
    <property type="entry name" value="ArsR-like_HTH"/>
</dbReference>
<dbReference type="EMBL" id="JABVEC010000013">
    <property type="protein sequence ID" value="MBC6467424.1"/>
    <property type="molecule type" value="Genomic_DNA"/>
</dbReference>
<dbReference type="Gene3D" id="1.10.10.10">
    <property type="entry name" value="Winged helix-like DNA-binding domain superfamily/Winged helix DNA-binding domain"/>
    <property type="match status" value="1"/>
</dbReference>
<dbReference type="NCBIfam" id="NF033788">
    <property type="entry name" value="HTH_metalloreg"/>
    <property type="match status" value="1"/>
</dbReference>
<accession>A0ABR7LRL6</accession>
<name>A0ABR7LRL6_9ACTN</name>
<evidence type="ECO:0000256" key="1">
    <source>
        <dbReference type="ARBA" id="ARBA00023015"/>
    </source>
</evidence>
<dbReference type="PANTHER" id="PTHR33154">
    <property type="entry name" value="TRANSCRIPTIONAL REGULATOR, ARSR FAMILY"/>
    <property type="match status" value="1"/>
</dbReference>
<reference evidence="6 7" key="1">
    <citation type="submission" date="2020-06" db="EMBL/GenBank/DDBJ databases">
        <title>Actinomadura xiongansis sp. nov., isolated from soil of Baiyangdian.</title>
        <authorList>
            <person name="Zhang X."/>
        </authorList>
    </citation>
    <scope>NUCLEOTIDE SEQUENCE [LARGE SCALE GENOMIC DNA]</scope>
    <source>
        <strain evidence="6 7">HBUM206468</strain>
    </source>
</reference>
<dbReference type="PANTHER" id="PTHR33154:SF33">
    <property type="entry name" value="TRANSCRIPTIONAL REPRESSOR SDPR"/>
    <property type="match status" value="1"/>
</dbReference>